<dbReference type="InterPro" id="IPR001387">
    <property type="entry name" value="Cro/C1-type_HTH"/>
</dbReference>
<dbReference type="Gene3D" id="1.10.260.40">
    <property type="entry name" value="lambda repressor-like DNA-binding domains"/>
    <property type="match status" value="1"/>
</dbReference>
<name>A0A5R8LHQ8_LACZE</name>
<dbReference type="SUPFAM" id="SSF47413">
    <property type="entry name" value="lambda repressor-like DNA-binding domains"/>
    <property type="match status" value="1"/>
</dbReference>
<dbReference type="CDD" id="cd00093">
    <property type="entry name" value="HTH_XRE"/>
    <property type="match status" value="1"/>
</dbReference>
<accession>A0A5R8LHQ8</accession>
<dbReference type="Proteomes" id="UP000309885">
    <property type="component" value="Unassembled WGS sequence"/>
</dbReference>
<evidence type="ECO:0000313" key="4">
    <source>
        <dbReference type="Proteomes" id="UP000309885"/>
    </source>
</evidence>
<proteinExistence type="predicted"/>
<dbReference type="PANTHER" id="PTHR46558">
    <property type="entry name" value="TRACRIPTIONAL REGULATORY PROTEIN-RELATED-RELATED"/>
    <property type="match status" value="1"/>
</dbReference>
<sequence length="77" mass="8408">MSIDAKGIAANLRLSRIEAGLSQGDVGKHFGVTRQAVSMWERGIHKVSAELAGQLAEYYGVSIENIYDPFRALMGVR</sequence>
<evidence type="ECO:0000313" key="3">
    <source>
        <dbReference type="EMBL" id="TLF36658.1"/>
    </source>
</evidence>
<dbReference type="RefSeq" id="WP_138131961.1">
    <property type="nucleotide sequence ID" value="NZ_VBWO01000020.1"/>
</dbReference>
<dbReference type="GO" id="GO:0003677">
    <property type="term" value="F:DNA binding"/>
    <property type="evidence" value="ECO:0007669"/>
    <property type="project" value="UniProtKB-KW"/>
</dbReference>
<evidence type="ECO:0000256" key="1">
    <source>
        <dbReference type="ARBA" id="ARBA00023125"/>
    </source>
</evidence>
<comment type="caution">
    <text evidence="3">The sequence shown here is derived from an EMBL/GenBank/DDBJ whole genome shotgun (WGS) entry which is preliminary data.</text>
</comment>
<dbReference type="EMBL" id="VBWO01000020">
    <property type="protein sequence ID" value="TLF36658.1"/>
    <property type="molecule type" value="Genomic_DNA"/>
</dbReference>
<dbReference type="PANTHER" id="PTHR46558:SF4">
    <property type="entry name" value="DNA-BIDING PHAGE PROTEIN"/>
    <property type="match status" value="1"/>
</dbReference>
<keyword evidence="1" id="KW-0238">DNA-binding</keyword>
<gene>
    <name evidence="3" type="ORF">FEI15_14565</name>
</gene>
<reference evidence="3 4" key="1">
    <citation type="submission" date="2019-05" db="EMBL/GenBank/DDBJ databases">
        <title>Genome-based reclassification of Lactobacillus casei as Lactobacillus casei subsp. casei. subsp.nov., description of Lactobacillus casei subsp. zeae subsp. nov., and emended description of Lactobacillus casei.</title>
        <authorList>
            <person name="Huang C.-H."/>
        </authorList>
    </citation>
    <scope>NUCLEOTIDE SEQUENCE [LARGE SCALE GENOMIC DNA]</scope>
    <source>
        <strain evidence="3 4">CRBIP24.44</strain>
    </source>
</reference>
<feature type="domain" description="HTH cro/C1-type" evidence="2">
    <location>
        <begin position="12"/>
        <end position="66"/>
    </location>
</feature>
<dbReference type="Pfam" id="PF01381">
    <property type="entry name" value="HTH_3"/>
    <property type="match status" value="1"/>
</dbReference>
<evidence type="ECO:0000259" key="2">
    <source>
        <dbReference type="PROSITE" id="PS50943"/>
    </source>
</evidence>
<dbReference type="SMART" id="SM00530">
    <property type="entry name" value="HTH_XRE"/>
    <property type="match status" value="1"/>
</dbReference>
<organism evidence="3 4">
    <name type="scientific">Lacticaseibacillus zeae</name>
    <name type="common">Lactobacillus zeae</name>
    <dbReference type="NCBI Taxonomy" id="57037"/>
    <lineage>
        <taxon>Bacteria</taxon>
        <taxon>Bacillati</taxon>
        <taxon>Bacillota</taxon>
        <taxon>Bacilli</taxon>
        <taxon>Lactobacillales</taxon>
        <taxon>Lactobacillaceae</taxon>
        <taxon>Lacticaseibacillus</taxon>
    </lineage>
</organism>
<dbReference type="InterPro" id="IPR010982">
    <property type="entry name" value="Lambda_DNA-bd_dom_sf"/>
</dbReference>
<dbReference type="PROSITE" id="PS50943">
    <property type="entry name" value="HTH_CROC1"/>
    <property type="match status" value="1"/>
</dbReference>
<protein>
    <submittedName>
        <fullName evidence="3">Helix-turn-helix transcriptional regulator</fullName>
    </submittedName>
</protein>
<dbReference type="AlphaFoldDB" id="A0A5R8LHQ8"/>